<evidence type="ECO:0000259" key="4">
    <source>
        <dbReference type="Pfam" id="PF03816"/>
    </source>
</evidence>
<proteinExistence type="inferred from homology"/>
<feature type="compositionally biased region" description="Basic and acidic residues" evidence="2">
    <location>
        <begin position="1"/>
        <end position="21"/>
    </location>
</feature>
<dbReference type="PANTHER" id="PTHR33392">
    <property type="entry name" value="POLYISOPRENYL-TEICHOIC ACID--PEPTIDOGLYCAN TEICHOIC ACID TRANSFERASE TAGU"/>
    <property type="match status" value="1"/>
</dbReference>
<evidence type="ECO:0000313" key="7">
    <source>
        <dbReference type="Proteomes" id="UP000733379"/>
    </source>
</evidence>
<evidence type="ECO:0000256" key="1">
    <source>
        <dbReference type="ARBA" id="ARBA00006068"/>
    </source>
</evidence>
<dbReference type="InterPro" id="IPR050922">
    <property type="entry name" value="LytR/CpsA/Psr_CW_biosynth"/>
</dbReference>
<feature type="compositionally biased region" description="Basic residues" evidence="2">
    <location>
        <begin position="25"/>
        <end position="40"/>
    </location>
</feature>
<feature type="compositionally biased region" description="Polar residues" evidence="2">
    <location>
        <begin position="535"/>
        <end position="551"/>
    </location>
</feature>
<dbReference type="Gene3D" id="3.30.70.2390">
    <property type="match status" value="1"/>
</dbReference>
<dbReference type="InterPro" id="IPR027381">
    <property type="entry name" value="LytR/CpsA/Psr_C"/>
</dbReference>
<dbReference type="RefSeq" id="WP_215917801.1">
    <property type="nucleotide sequence ID" value="NZ_JAHKNI010000004.1"/>
</dbReference>
<evidence type="ECO:0000313" key="6">
    <source>
        <dbReference type="EMBL" id="MBU3062936.1"/>
    </source>
</evidence>
<reference evidence="6 7" key="1">
    <citation type="submission" date="2021-06" db="EMBL/GenBank/DDBJ databases">
        <title>Actinomycetes sequencing.</title>
        <authorList>
            <person name="Shan Q."/>
        </authorList>
    </citation>
    <scope>NUCLEOTIDE SEQUENCE [LARGE SCALE GENOMIC DNA]</scope>
    <source>
        <strain evidence="6 7">NEAU-G5</strain>
    </source>
</reference>
<dbReference type="NCBIfam" id="TIGR00350">
    <property type="entry name" value="lytR_cpsA_psr"/>
    <property type="match status" value="1"/>
</dbReference>
<feature type="region of interest" description="Disordered" evidence="2">
    <location>
        <begin position="509"/>
        <end position="558"/>
    </location>
</feature>
<comment type="caution">
    <text evidence="6">The sequence shown here is derived from an EMBL/GenBank/DDBJ whole genome shotgun (WGS) entry which is preliminary data.</text>
</comment>
<evidence type="ECO:0000256" key="2">
    <source>
        <dbReference type="SAM" id="MobiDB-lite"/>
    </source>
</evidence>
<dbReference type="PANTHER" id="PTHR33392:SF6">
    <property type="entry name" value="POLYISOPRENYL-TEICHOIC ACID--PEPTIDOGLYCAN TEICHOIC ACID TRANSFERASE TAGU"/>
    <property type="match status" value="1"/>
</dbReference>
<dbReference type="InterPro" id="IPR004474">
    <property type="entry name" value="LytR_CpsA_psr"/>
</dbReference>
<comment type="similarity">
    <text evidence="1">Belongs to the LytR/CpsA/Psr (LCP) family.</text>
</comment>
<evidence type="ECO:0000259" key="5">
    <source>
        <dbReference type="Pfam" id="PF13399"/>
    </source>
</evidence>
<dbReference type="Pfam" id="PF03816">
    <property type="entry name" value="LytR_cpsA_psr"/>
    <property type="match status" value="1"/>
</dbReference>
<dbReference type="Gene3D" id="3.40.630.190">
    <property type="entry name" value="LCP protein"/>
    <property type="match status" value="1"/>
</dbReference>
<keyword evidence="3" id="KW-0812">Transmembrane</keyword>
<evidence type="ECO:0000256" key="3">
    <source>
        <dbReference type="SAM" id="Phobius"/>
    </source>
</evidence>
<feature type="transmembrane region" description="Helical" evidence="3">
    <location>
        <begin position="46"/>
        <end position="70"/>
    </location>
</feature>
<accession>A0ABS6B0E9</accession>
<keyword evidence="3" id="KW-1133">Transmembrane helix</keyword>
<feature type="domain" description="LytR/CpsA/Psr regulator C-terminal" evidence="5">
    <location>
        <begin position="419"/>
        <end position="499"/>
    </location>
</feature>
<sequence length="558" mass="57559">MSYGGERRPRGAADPKTERLPHGTQPRRRTHRQPPRRARQSSKGVVAGRSIMAVVSAAVLVGTGAAYRVYDHAVHSVTTSDAISDGPKSSGQDQNILIMGLDSRLDEHGNALPQAMYNALHAGDDSNGGMNSNVLIMIHIPGDGSKATAISIPRDDYASLDPTACGGETCKGKIKEAYGRAYGASHDKYASKIKDPVALDAKSRDAGRKAEVNTVSKFLGNVPIDHFVEITLAAFFQVAEAVQPITVCLNEKTSDNFSGAKFAKGPQQINASQAMAFVRQRRDPNESLNFTDLDRTRRQQAFIVSLLHQLQSSGTMSSPSKLMSLLGVAQQNMAVDSGLDLGKFAAQASSLMSGGLSLFTLPVKDFGNDPSNGEDINLVDVDVIQSIVHNLLNPPKPGASTSAAAPTTTSTNIPSAQGIVVNVVNGSGHNGLGGDLEKALAARGFTQGQASTGSARSGSTLLYGSGAATAANALASQLGLTATASSSLDSNSIQVTVGTESASSGPIASIVSAMGGSDSATTTTPPPPPPVSATAVGQNSPAPTDLSSMQGSGIPCVK</sequence>
<feature type="region of interest" description="Disordered" evidence="2">
    <location>
        <begin position="1"/>
        <end position="45"/>
    </location>
</feature>
<keyword evidence="7" id="KW-1185">Reference proteome</keyword>
<dbReference type="EMBL" id="JAHKNI010000004">
    <property type="protein sequence ID" value="MBU3062936.1"/>
    <property type="molecule type" value="Genomic_DNA"/>
</dbReference>
<feature type="domain" description="Cell envelope-related transcriptional attenuator" evidence="4">
    <location>
        <begin position="131"/>
        <end position="311"/>
    </location>
</feature>
<name>A0ABS6B0E9_9NOCA</name>
<organism evidence="6 7">
    <name type="scientific">Nocardia albiluteola</name>
    <dbReference type="NCBI Taxonomy" id="2842303"/>
    <lineage>
        <taxon>Bacteria</taxon>
        <taxon>Bacillati</taxon>
        <taxon>Actinomycetota</taxon>
        <taxon>Actinomycetes</taxon>
        <taxon>Mycobacteriales</taxon>
        <taxon>Nocardiaceae</taxon>
        <taxon>Nocardia</taxon>
    </lineage>
</organism>
<dbReference type="Pfam" id="PF13399">
    <property type="entry name" value="LytR_C"/>
    <property type="match status" value="1"/>
</dbReference>
<gene>
    <name evidence="6" type="ORF">KO481_15560</name>
</gene>
<dbReference type="Proteomes" id="UP000733379">
    <property type="component" value="Unassembled WGS sequence"/>
</dbReference>
<protein>
    <submittedName>
        <fullName evidence="6">LCP family protein</fullName>
    </submittedName>
</protein>
<keyword evidence="3" id="KW-0472">Membrane</keyword>